<feature type="modified residue" description="4-aspartylphosphate" evidence="8">
    <location>
        <position position="55"/>
    </location>
</feature>
<evidence type="ECO:0000256" key="4">
    <source>
        <dbReference type="ARBA" id="ARBA00023012"/>
    </source>
</evidence>
<dbReference type="InterPro" id="IPR051552">
    <property type="entry name" value="HptR"/>
</dbReference>
<dbReference type="OrthoDB" id="159632at2"/>
<dbReference type="PRINTS" id="PR00032">
    <property type="entry name" value="HTHARAC"/>
</dbReference>
<dbReference type="SMART" id="SM00342">
    <property type="entry name" value="HTH_ARAC"/>
    <property type="match status" value="1"/>
</dbReference>
<evidence type="ECO:0000256" key="3">
    <source>
        <dbReference type="ARBA" id="ARBA00022553"/>
    </source>
</evidence>
<evidence type="ECO:0000256" key="8">
    <source>
        <dbReference type="PROSITE-ProRule" id="PRU00169"/>
    </source>
</evidence>
<organism evidence="11 12">
    <name type="scientific">Neobacillus bataviensis LMG 21833</name>
    <dbReference type="NCBI Taxonomy" id="1117379"/>
    <lineage>
        <taxon>Bacteria</taxon>
        <taxon>Bacillati</taxon>
        <taxon>Bacillota</taxon>
        <taxon>Bacilli</taxon>
        <taxon>Bacillales</taxon>
        <taxon>Bacillaceae</taxon>
        <taxon>Neobacillus</taxon>
    </lineage>
</organism>
<sequence length="251" mass="29263">MYKVIIADDEYMIKKSLTVMIENAPFNFKVVGTAEDGKEAMDLIKEFRPDLLVTDIRMPVMDGLDLIHQLHEEHESTEAIVVSGYGEFEYAQRALRMGAADYLLKPIKVDLVQEALKRVSEKLRARSQRKSETYETVLQFKNLSPKMNHAVHFIEKHYHDDQLSLPIVAEHIELSTAYFSRTFKEETGKSFVHYLTELRMEKAKDILKNPYTKSYEVAYSVGYIDYPHFSKAFKKYYGISPTEFRKMQLPQ</sequence>
<dbReference type="eggNOG" id="COG2207">
    <property type="taxonomic scope" value="Bacteria"/>
</dbReference>
<reference evidence="11 12" key="1">
    <citation type="journal article" date="2012" name="Front. Microbiol.">
        <title>Redundancy and modularity in membrane-associated dissimilatory nitrate reduction in Bacillus.</title>
        <authorList>
            <person name="Heylen K."/>
            <person name="Keltjens J."/>
        </authorList>
    </citation>
    <scope>NUCLEOTIDE SEQUENCE [LARGE SCALE GENOMIC DNA]</scope>
    <source>
        <strain evidence="12">LMG 21833T</strain>
    </source>
</reference>
<dbReference type="PROSITE" id="PS01124">
    <property type="entry name" value="HTH_ARAC_FAMILY_2"/>
    <property type="match status" value="1"/>
</dbReference>
<dbReference type="PANTHER" id="PTHR42713:SF3">
    <property type="entry name" value="TRANSCRIPTIONAL REGULATORY PROTEIN HPTR"/>
    <property type="match status" value="1"/>
</dbReference>
<evidence type="ECO:0000259" key="10">
    <source>
        <dbReference type="PROSITE" id="PS50110"/>
    </source>
</evidence>
<dbReference type="PATRIC" id="fig|1117379.3.peg.4447"/>
<dbReference type="InterPro" id="IPR020449">
    <property type="entry name" value="Tscrpt_reg_AraC-type_HTH"/>
</dbReference>
<comment type="caution">
    <text evidence="11">The sequence shown here is derived from an EMBL/GenBank/DDBJ whole genome shotgun (WGS) entry which is preliminary data.</text>
</comment>
<dbReference type="GO" id="GO:0005737">
    <property type="term" value="C:cytoplasm"/>
    <property type="evidence" value="ECO:0007669"/>
    <property type="project" value="UniProtKB-SubCell"/>
</dbReference>
<keyword evidence="2" id="KW-0963">Cytoplasm</keyword>
<dbReference type="SUPFAM" id="SSF52172">
    <property type="entry name" value="CheY-like"/>
    <property type="match status" value="1"/>
</dbReference>
<dbReference type="SMART" id="SM00448">
    <property type="entry name" value="REC"/>
    <property type="match status" value="1"/>
</dbReference>
<protein>
    <submittedName>
        <fullName evidence="11">AraC family transcriptional regulator</fullName>
    </submittedName>
</protein>
<keyword evidence="7" id="KW-0804">Transcription</keyword>
<comment type="subcellular location">
    <subcellularLocation>
        <location evidence="1">Cytoplasm</location>
    </subcellularLocation>
</comment>
<dbReference type="AlphaFoldDB" id="K6DB03"/>
<dbReference type="GO" id="GO:0043565">
    <property type="term" value="F:sequence-specific DNA binding"/>
    <property type="evidence" value="ECO:0007669"/>
    <property type="project" value="InterPro"/>
</dbReference>
<dbReference type="Gene3D" id="3.40.50.2300">
    <property type="match status" value="1"/>
</dbReference>
<evidence type="ECO:0000256" key="5">
    <source>
        <dbReference type="ARBA" id="ARBA00023015"/>
    </source>
</evidence>
<dbReference type="InterPro" id="IPR011006">
    <property type="entry name" value="CheY-like_superfamily"/>
</dbReference>
<dbReference type="EMBL" id="AJLS01000137">
    <property type="protein sequence ID" value="EKN65253.1"/>
    <property type="molecule type" value="Genomic_DNA"/>
</dbReference>
<keyword evidence="4" id="KW-0902">Two-component regulatory system</keyword>
<accession>K6DB03</accession>
<evidence type="ECO:0000256" key="6">
    <source>
        <dbReference type="ARBA" id="ARBA00023125"/>
    </source>
</evidence>
<dbReference type="STRING" id="1117379.BABA_21451"/>
<keyword evidence="12" id="KW-1185">Reference proteome</keyword>
<feature type="domain" description="HTH araC/xylS-type" evidence="9">
    <location>
        <begin position="148"/>
        <end position="247"/>
    </location>
</feature>
<dbReference type="Gene3D" id="1.10.10.60">
    <property type="entry name" value="Homeodomain-like"/>
    <property type="match status" value="2"/>
</dbReference>
<evidence type="ECO:0000256" key="2">
    <source>
        <dbReference type="ARBA" id="ARBA00022490"/>
    </source>
</evidence>
<dbReference type="GO" id="GO:0003700">
    <property type="term" value="F:DNA-binding transcription factor activity"/>
    <property type="evidence" value="ECO:0007669"/>
    <property type="project" value="InterPro"/>
</dbReference>
<dbReference type="CDD" id="cd17536">
    <property type="entry name" value="REC_YesN-like"/>
    <property type="match status" value="1"/>
</dbReference>
<proteinExistence type="predicted"/>
<keyword evidence="5" id="KW-0805">Transcription regulation</keyword>
<dbReference type="InterPro" id="IPR001789">
    <property type="entry name" value="Sig_transdc_resp-reg_receiver"/>
</dbReference>
<dbReference type="InterPro" id="IPR018060">
    <property type="entry name" value="HTH_AraC"/>
</dbReference>
<evidence type="ECO:0000313" key="12">
    <source>
        <dbReference type="Proteomes" id="UP000006316"/>
    </source>
</evidence>
<keyword evidence="3 8" id="KW-0597">Phosphoprotein</keyword>
<dbReference type="RefSeq" id="WP_007087282.1">
    <property type="nucleotide sequence ID" value="NZ_AJLS01000137.1"/>
</dbReference>
<dbReference type="eggNOG" id="COG4753">
    <property type="taxonomic scope" value="Bacteria"/>
</dbReference>
<dbReference type="Pfam" id="PF12833">
    <property type="entry name" value="HTH_18"/>
    <property type="match status" value="1"/>
</dbReference>
<evidence type="ECO:0000256" key="1">
    <source>
        <dbReference type="ARBA" id="ARBA00004496"/>
    </source>
</evidence>
<evidence type="ECO:0000256" key="7">
    <source>
        <dbReference type="ARBA" id="ARBA00023163"/>
    </source>
</evidence>
<dbReference type="Proteomes" id="UP000006316">
    <property type="component" value="Unassembled WGS sequence"/>
</dbReference>
<keyword evidence="6" id="KW-0238">DNA-binding</keyword>
<evidence type="ECO:0000259" key="9">
    <source>
        <dbReference type="PROSITE" id="PS01124"/>
    </source>
</evidence>
<dbReference type="Pfam" id="PF00072">
    <property type="entry name" value="Response_reg"/>
    <property type="match status" value="1"/>
</dbReference>
<feature type="domain" description="Response regulatory" evidence="10">
    <location>
        <begin position="3"/>
        <end position="120"/>
    </location>
</feature>
<dbReference type="GO" id="GO:0000160">
    <property type="term" value="P:phosphorelay signal transduction system"/>
    <property type="evidence" value="ECO:0007669"/>
    <property type="project" value="UniProtKB-KW"/>
</dbReference>
<dbReference type="InterPro" id="IPR009057">
    <property type="entry name" value="Homeodomain-like_sf"/>
</dbReference>
<gene>
    <name evidence="11" type="ORF">BABA_21451</name>
</gene>
<evidence type="ECO:0000313" key="11">
    <source>
        <dbReference type="EMBL" id="EKN65253.1"/>
    </source>
</evidence>
<dbReference type="PROSITE" id="PS50110">
    <property type="entry name" value="RESPONSE_REGULATORY"/>
    <property type="match status" value="1"/>
</dbReference>
<dbReference type="SUPFAM" id="SSF46689">
    <property type="entry name" value="Homeodomain-like"/>
    <property type="match status" value="2"/>
</dbReference>
<dbReference type="PANTHER" id="PTHR42713">
    <property type="entry name" value="HISTIDINE KINASE-RELATED"/>
    <property type="match status" value="1"/>
</dbReference>
<name>K6DB03_9BACI</name>